<feature type="non-terminal residue" evidence="2">
    <location>
        <position position="1"/>
    </location>
</feature>
<feature type="compositionally biased region" description="Basic residues" evidence="1">
    <location>
        <begin position="104"/>
        <end position="118"/>
    </location>
</feature>
<feature type="compositionally biased region" description="Basic residues" evidence="1">
    <location>
        <begin position="232"/>
        <end position="241"/>
    </location>
</feature>
<dbReference type="EMBL" id="CADCUS010000127">
    <property type="protein sequence ID" value="CAA9390332.1"/>
    <property type="molecule type" value="Genomic_DNA"/>
</dbReference>
<evidence type="ECO:0000313" key="2">
    <source>
        <dbReference type="EMBL" id="CAA9390332.1"/>
    </source>
</evidence>
<dbReference type="AlphaFoldDB" id="A0A6J4NKX8"/>
<name>A0A6J4NKX8_9PSEU</name>
<dbReference type="GO" id="GO:0016491">
    <property type="term" value="F:oxidoreductase activity"/>
    <property type="evidence" value="ECO:0007669"/>
    <property type="project" value="UniProtKB-KW"/>
</dbReference>
<protein>
    <submittedName>
        <fullName evidence="2">Phytoene dehydrogenase</fullName>
        <ecNumber evidence="2">1.14.99.-</ecNumber>
    </submittedName>
</protein>
<feature type="compositionally biased region" description="Low complexity" evidence="1">
    <location>
        <begin position="119"/>
        <end position="133"/>
    </location>
</feature>
<sequence length="241" mass="26064">GHRGAAHRRRAGAGRRGGLERRRRGPLRRPAAPRPAGAPGPRRAGAGDPVVLRLRAAARAARAHPRPGAPHRAVRSRLRRRVRRPVRARRPAPAGGRPDGLRQRPGRSRHPARRRQRVVVRAGQRPAARAGQRGRLGRPGARRPVRRPGAPGAGRPRARRPRPGALAGGPHPGRPRPGHPQRGRVDLRDLEQRRPRGLPAPGQRLTGAGTVPGRRLGAPRRRAAAGPAVGRDRRRPGRPGL</sequence>
<feature type="compositionally biased region" description="Basic residues" evidence="1">
    <location>
        <begin position="1"/>
        <end position="13"/>
    </location>
</feature>
<evidence type="ECO:0000256" key="1">
    <source>
        <dbReference type="SAM" id="MobiDB-lite"/>
    </source>
</evidence>
<accession>A0A6J4NKX8</accession>
<dbReference type="EC" id="1.14.99.-" evidence="2"/>
<feature type="compositionally biased region" description="Basic residues" evidence="1">
    <location>
        <begin position="72"/>
        <end position="90"/>
    </location>
</feature>
<proteinExistence type="predicted"/>
<feature type="compositionally biased region" description="Basic and acidic residues" evidence="1">
    <location>
        <begin position="183"/>
        <end position="194"/>
    </location>
</feature>
<gene>
    <name evidence="2" type="ORF">AVDCRST_MAG66-843</name>
</gene>
<organism evidence="2">
    <name type="scientific">uncultured Pseudonocardia sp</name>
    <dbReference type="NCBI Taxonomy" id="211455"/>
    <lineage>
        <taxon>Bacteria</taxon>
        <taxon>Bacillati</taxon>
        <taxon>Actinomycetota</taxon>
        <taxon>Actinomycetes</taxon>
        <taxon>Pseudonocardiales</taxon>
        <taxon>Pseudonocardiaceae</taxon>
        <taxon>Pseudonocardia</taxon>
        <taxon>environmental samples</taxon>
    </lineage>
</organism>
<reference evidence="2" key="1">
    <citation type="submission" date="2020-02" db="EMBL/GenBank/DDBJ databases">
        <authorList>
            <person name="Meier V. D."/>
        </authorList>
    </citation>
    <scope>NUCLEOTIDE SEQUENCE</scope>
    <source>
        <strain evidence="2">AVDCRST_MAG66</strain>
    </source>
</reference>
<feature type="non-terminal residue" evidence="2">
    <location>
        <position position="241"/>
    </location>
</feature>
<keyword evidence="2" id="KW-0560">Oxidoreductase</keyword>
<feature type="compositionally biased region" description="Basic residues" evidence="1">
    <location>
        <begin position="173"/>
        <end position="182"/>
    </location>
</feature>
<feature type="region of interest" description="Disordered" evidence="1">
    <location>
        <begin position="1"/>
        <end position="241"/>
    </location>
</feature>
<feature type="compositionally biased region" description="Low complexity" evidence="1">
    <location>
        <begin position="39"/>
        <end position="60"/>
    </location>
</feature>